<dbReference type="RefSeq" id="WP_203903077.1">
    <property type="nucleotide sequence ID" value="NZ_BOPF01000029.1"/>
</dbReference>
<evidence type="ECO:0000313" key="6">
    <source>
        <dbReference type="Proteomes" id="UP000619260"/>
    </source>
</evidence>
<accession>A0A8J3YQ39</accession>
<comment type="similarity">
    <text evidence="1">Belongs to the Cu-Zn superoxide dismutase family.</text>
</comment>
<proteinExistence type="inferred from homology"/>
<evidence type="ECO:0000259" key="4">
    <source>
        <dbReference type="Pfam" id="PF00080"/>
    </source>
</evidence>
<evidence type="ECO:0000256" key="2">
    <source>
        <dbReference type="SAM" id="MobiDB-lite"/>
    </source>
</evidence>
<sequence>MRRFLATILPLAGVLLTAAACGDEPASAPEPPKPSQVSTTNGSFAAPGGDNRAVTYDPAVVPAGATATVTVAVAGKGTEVTLNVTGMVPNRAYGAHLHVKPCGADGTAAGPHHQHQTDPAAAASPPSVDPSFANPVNEVWLDFTADGSGAARVTAAQPWTFGPGQSARSLVVHAQQTQREPGRAGTAGPRAACLTLPA</sequence>
<name>A0A8J3YQ39_9ACTN</name>
<dbReference type="PROSITE" id="PS51257">
    <property type="entry name" value="PROKAR_LIPOPROTEIN"/>
    <property type="match status" value="1"/>
</dbReference>
<evidence type="ECO:0000256" key="3">
    <source>
        <dbReference type="SAM" id="SignalP"/>
    </source>
</evidence>
<keyword evidence="3" id="KW-0732">Signal</keyword>
<evidence type="ECO:0000256" key="1">
    <source>
        <dbReference type="ARBA" id="ARBA00010457"/>
    </source>
</evidence>
<feature type="region of interest" description="Disordered" evidence="2">
    <location>
        <begin position="104"/>
        <end position="128"/>
    </location>
</feature>
<feature type="chain" id="PRO_5038628431" description="Superoxide dismutase copper/zinc binding domain-containing protein" evidence="3">
    <location>
        <begin position="23"/>
        <end position="198"/>
    </location>
</feature>
<organism evidence="5 6">
    <name type="scientific">Virgisporangium aliadipatigenens</name>
    <dbReference type="NCBI Taxonomy" id="741659"/>
    <lineage>
        <taxon>Bacteria</taxon>
        <taxon>Bacillati</taxon>
        <taxon>Actinomycetota</taxon>
        <taxon>Actinomycetes</taxon>
        <taxon>Micromonosporales</taxon>
        <taxon>Micromonosporaceae</taxon>
        <taxon>Virgisporangium</taxon>
    </lineage>
</organism>
<comment type="caution">
    <text evidence="5">The sequence shown here is derived from an EMBL/GenBank/DDBJ whole genome shotgun (WGS) entry which is preliminary data.</text>
</comment>
<dbReference type="InterPro" id="IPR036423">
    <property type="entry name" value="SOD-like_Cu/Zn_dom_sf"/>
</dbReference>
<dbReference type="SUPFAM" id="SSF49329">
    <property type="entry name" value="Cu,Zn superoxide dismutase-like"/>
    <property type="match status" value="1"/>
</dbReference>
<feature type="region of interest" description="Disordered" evidence="2">
    <location>
        <begin position="22"/>
        <end position="50"/>
    </location>
</feature>
<feature type="compositionally biased region" description="Low complexity" evidence="2">
    <location>
        <begin position="118"/>
        <end position="128"/>
    </location>
</feature>
<dbReference type="Pfam" id="PF00080">
    <property type="entry name" value="Sod_Cu"/>
    <property type="match status" value="1"/>
</dbReference>
<feature type="signal peptide" evidence="3">
    <location>
        <begin position="1"/>
        <end position="22"/>
    </location>
</feature>
<dbReference type="GO" id="GO:0046872">
    <property type="term" value="F:metal ion binding"/>
    <property type="evidence" value="ECO:0007669"/>
    <property type="project" value="InterPro"/>
</dbReference>
<dbReference type="AlphaFoldDB" id="A0A8J3YQ39"/>
<dbReference type="Gene3D" id="2.60.40.200">
    <property type="entry name" value="Superoxide dismutase, copper/zinc binding domain"/>
    <property type="match status" value="1"/>
</dbReference>
<dbReference type="Proteomes" id="UP000619260">
    <property type="component" value="Unassembled WGS sequence"/>
</dbReference>
<feature type="domain" description="Superoxide dismutase copper/zinc binding" evidence="4">
    <location>
        <begin position="68"/>
        <end position="193"/>
    </location>
</feature>
<dbReference type="EMBL" id="BOPF01000029">
    <property type="protein sequence ID" value="GIJ49604.1"/>
    <property type="molecule type" value="Genomic_DNA"/>
</dbReference>
<gene>
    <name evidence="5" type="ORF">Val02_64900</name>
</gene>
<keyword evidence="6" id="KW-1185">Reference proteome</keyword>
<evidence type="ECO:0000313" key="5">
    <source>
        <dbReference type="EMBL" id="GIJ49604.1"/>
    </source>
</evidence>
<protein>
    <recommendedName>
        <fullName evidence="4">Superoxide dismutase copper/zinc binding domain-containing protein</fullName>
    </recommendedName>
</protein>
<reference evidence="5" key="1">
    <citation type="submission" date="2021-01" db="EMBL/GenBank/DDBJ databases">
        <title>Whole genome shotgun sequence of Virgisporangium aliadipatigenens NBRC 105644.</title>
        <authorList>
            <person name="Komaki H."/>
            <person name="Tamura T."/>
        </authorList>
    </citation>
    <scope>NUCLEOTIDE SEQUENCE</scope>
    <source>
        <strain evidence="5">NBRC 105644</strain>
    </source>
</reference>
<dbReference type="InterPro" id="IPR001424">
    <property type="entry name" value="SOD_Cu_Zn_dom"/>
</dbReference>
<dbReference type="GO" id="GO:0006801">
    <property type="term" value="P:superoxide metabolic process"/>
    <property type="evidence" value="ECO:0007669"/>
    <property type="project" value="InterPro"/>
</dbReference>